<evidence type="ECO:0000256" key="5">
    <source>
        <dbReference type="ARBA" id="ARBA00022801"/>
    </source>
</evidence>
<evidence type="ECO:0000313" key="8">
    <source>
        <dbReference type="EnsemblMetazoa" id="Aqu2.1.31308_001"/>
    </source>
</evidence>
<dbReference type="InterPro" id="IPR043502">
    <property type="entry name" value="DNA/RNA_pol_sf"/>
</dbReference>
<dbReference type="STRING" id="400682.A0A1X7UU56"/>
<dbReference type="InterPro" id="IPR041373">
    <property type="entry name" value="RT_RNaseH"/>
</dbReference>
<keyword evidence="4" id="KW-0255">Endonuclease</keyword>
<keyword evidence="2" id="KW-0548">Nucleotidyltransferase</keyword>
<keyword evidence="3" id="KW-0540">Nuclease</keyword>
<proteinExistence type="predicted"/>
<name>A0A1X7UU56_AMPQE</name>
<dbReference type="EnsemblMetazoa" id="Aqu2.1.31308_001">
    <property type="protein sequence ID" value="Aqu2.1.31308_001"/>
    <property type="gene ID" value="Aqu2.1.31308"/>
</dbReference>
<evidence type="ECO:0000256" key="3">
    <source>
        <dbReference type="ARBA" id="ARBA00022722"/>
    </source>
</evidence>
<sequence length="97" mass="10901">MPLLSIATDASDVATGAVLQQWVDSSLQPLAFIFKKLQPAERKHSTFDRELLGIYLAIRQFRHFIGGRQFHVLTENNPLLSSLHANPTITLLDRSDT</sequence>
<protein>
    <recommendedName>
        <fullName evidence="7">Reverse transcriptase RNase H-like domain-containing protein</fullName>
    </recommendedName>
</protein>
<evidence type="ECO:0000256" key="2">
    <source>
        <dbReference type="ARBA" id="ARBA00022695"/>
    </source>
</evidence>
<evidence type="ECO:0000256" key="6">
    <source>
        <dbReference type="ARBA" id="ARBA00022918"/>
    </source>
</evidence>
<evidence type="ECO:0000256" key="4">
    <source>
        <dbReference type="ARBA" id="ARBA00022759"/>
    </source>
</evidence>
<dbReference type="PANTHER" id="PTHR37984:SF5">
    <property type="entry name" value="PROTEIN NYNRIN-LIKE"/>
    <property type="match status" value="1"/>
</dbReference>
<keyword evidence="6" id="KW-0695">RNA-directed DNA polymerase</keyword>
<dbReference type="AlphaFoldDB" id="A0A1X7UU56"/>
<reference evidence="8" key="1">
    <citation type="submission" date="2017-05" db="UniProtKB">
        <authorList>
            <consortium name="EnsemblMetazoa"/>
        </authorList>
    </citation>
    <scope>IDENTIFICATION</scope>
</reference>
<dbReference type="FunFam" id="3.10.20.370:FF:000001">
    <property type="entry name" value="Retrovirus-related Pol polyprotein from transposon 17.6-like protein"/>
    <property type="match status" value="1"/>
</dbReference>
<dbReference type="SUPFAM" id="SSF56672">
    <property type="entry name" value="DNA/RNA polymerases"/>
    <property type="match status" value="1"/>
</dbReference>
<keyword evidence="1" id="KW-0808">Transferase</keyword>
<keyword evidence="5" id="KW-0378">Hydrolase</keyword>
<dbReference type="GO" id="GO:0016787">
    <property type="term" value="F:hydrolase activity"/>
    <property type="evidence" value="ECO:0007669"/>
    <property type="project" value="UniProtKB-KW"/>
</dbReference>
<dbReference type="Gene3D" id="3.10.20.370">
    <property type="match status" value="1"/>
</dbReference>
<dbReference type="InterPro" id="IPR050951">
    <property type="entry name" value="Retrovirus_Pol_polyprotein"/>
</dbReference>
<organism evidence="8">
    <name type="scientific">Amphimedon queenslandica</name>
    <name type="common">Sponge</name>
    <dbReference type="NCBI Taxonomy" id="400682"/>
    <lineage>
        <taxon>Eukaryota</taxon>
        <taxon>Metazoa</taxon>
        <taxon>Porifera</taxon>
        <taxon>Demospongiae</taxon>
        <taxon>Heteroscleromorpha</taxon>
        <taxon>Haplosclerida</taxon>
        <taxon>Niphatidae</taxon>
        <taxon>Amphimedon</taxon>
    </lineage>
</organism>
<dbReference type="PANTHER" id="PTHR37984">
    <property type="entry name" value="PROTEIN CBG26694"/>
    <property type="match status" value="1"/>
</dbReference>
<dbReference type="InParanoid" id="A0A1X7UU56"/>
<dbReference type="GO" id="GO:0004519">
    <property type="term" value="F:endonuclease activity"/>
    <property type="evidence" value="ECO:0007669"/>
    <property type="project" value="UniProtKB-KW"/>
</dbReference>
<evidence type="ECO:0000256" key="1">
    <source>
        <dbReference type="ARBA" id="ARBA00022679"/>
    </source>
</evidence>
<evidence type="ECO:0000259" key="7">
    <source>
        <dbReference type="Pfam" id="PF17917"/>
    </source>
</evidence>
<feature type="domain" description="Reverse transcriptase RNase H-like" evidence="7">
    <location>
        <begin position="5"/>
        <end position="83"/>
    </location>
</feature>
<accession>A0A1X7UU56</accession>
<dbReference type="GO" id="GO:0003964">
    <property type="term" value="F:RNA-directed DNA polymerase activity"/>
    <property type="evidence" value="ECO:0007669"/>
    <property type="project" value="UniProtKB-KW"/>
</dbReference>
<dbReference type="Pfam" id="PF17917">
    <property type="entry name" value="RT_RNaseH"/>
    <property type="match status" value="1"/>
</dbReference>